<dbReference type="KEGG" id="crx:CRECT_0771"/>
<dbReference type="InterPro" id="IPR055170">
    <property type="entry name" value="GFO_IDH_MocA-like_dom"/>
</dbReference>
<evidence type="ECO:0000259" key="1">
    <source>
        <dbReference type="Pfam" id="PF01408"/>
    </source>
</evidence>
<accession>A0A6G5QLA7</accession>
<organism evidence="3 4">
    <name type="scientific">Campylobacter rectus</name>
    <name type="common">Wolinella recta</name>
    <dbReference type="NCBI Taxonomy" id="203"/>
    <lineage>
        <taxon>Bacteria</taxon>
        <taxon>Pseudomonadati</taxon>
        <taxon>Campylobacterota</taxon>
        <taxon>Epsilonproteobacteria</taxon>
        <taxon>Campylobacterales</taxon>
        <taxon>Campylobacteraceae</taxon>
        <taxon>Campylobacter</taxon>
    </lineage>
</organism>
<dbReference type="SUPFAM" id="SSF51735">
    <property type="entry name" value="NAD(P)-binding Rossmann-fold domains"/>
    <property type="match status" value="1"/>
</dbReference>
<dbReference type="Gene3D" id="3.40.50.720">
    <property type="entry name" value="NAD(P)-binding Rossmann-like Domain"/>
    <property type="match status" value="1"/>
</dbReference>
<dbReference type="Pfam" id="PF22725">
    <property type="entry name" value="GFO_IDH_MocA_C3"/>
    <property type="match status" value="1"/>
</dbReference>
<dbReference type="PANTHER" id="PTHR43377">
    <property type="entry name" value="BILIVERDIN REDUCTASE A"/>
    <property type="match status" value="1"/>
</dbReference>
<sequence length="297" mass="32806">MLKFALIGLGVMGKNHYRALQNVAGVQIIALCDPFSKENFAQKIYLGLDEMLENENLDAAVIATPTSLHKEAALKCMRKGLNLLIEKPVCANAADAQILLDEAKRQDIKVAVGHVERFNPAIAALKKELENEEIYNVQITRNAPFPQRIADVGILADLAVHDIDLIRFLSGKEIKSADIKCSRKIHAKFEDNAVLSFELEGEITALIATSWLAHRRKRTVEVACKGAVYEADLLNQSLVKFSEFDASSYKTQNIFVKRADPLTSELEDFVRLLGGEQSAGASIEDSLKTLKIIENAS</sequence>
<dbReference type="SUPFAM" id="SSF55347">
    <property type="entry name" value="Glyceraldehyde-3-phosphate dehydrogenase-like, C-terminal domain"/>
    <property type="match status" value="1"/>
</dbReference>
<feature type="domain" description="Gfo/Idh/MocA-like oxidoreductase N-terminal" evidence="1">
    <location>
        <begin position="2"/>
        <end position="114"/>
    </location>
</feature>
<reference evidence="3 4" key="1">
    <citation type="submission" date="2016-07" db="EMBL/GenBank/DDBJ databases">
        <title>Comparative genomics of the Campylobacter concisus group.</title>
        <authorList>
            <person name="Miller W.G."/>
            <person name="Yee E."/>
            <person name="Chapman M.H."/>
            <person name="Huynh S."/>
            <person name="Bono J.L."/>
            <person name="On S.L.W."/>
            <person name="StLeger J."/>
            <person name="Foster G."/>
            <person name="Parker C.T."/>
        </authorList>
    </citation>
    <scope>NUCLEOTIDE SEQUENCE [LARGE SCALE GENOMIC DNA]</scope>
    <source>
        <strain evidence="3 4">ATCC 33238</strain>
    </source>
</reference>
<proteinExistence type="predicted"/>
<dbReference type="PANTHER" id="PTHR43377:SF1">
    <property type="entry name" value="BILIVERDIN REDUCTASE A"/>
    <property type="match status" value="1"/>
</dbReference>
<evidence type="ECO:0000259" key="2">
    <source>
        <dbReference type="Pfam" id="PF22725"/>
    </source>
</evidence>
<dbReference type="Proteomes" id="UP000502377">
    <property type="component" value="Chromosome"/>
</dbReference>
<dbReference type="GO" id="GO:0000166">
    <property type="term" value="F:nucleotide binding"/>
    <property type="evidence" value="ECO:0007669"/>
    <property type="project" value="InterPro"/>
</dbReference>
<dbReference type="InterPro" id="IPR036291">
    <property type="entry name" value="NAD(P)-bd_dom_sf"/>
</dbReference>
<dbReference type="Pfam" id="PF01408">
    <property type="entry name" value="GFO_IDH_MocA"/>
    <property type="match status" value="1"/>
</dbReference>
<dbReference type="EMBL" id="CP012543">
    <property type="protein sequence ID" value="QCD46450.1"/>
    <property type="molecule type" value="Genomic_DNA"/>
</dbReference>
<protein>
    <submittedName>
        <fullName evidence="3">Oxidoreductase, Gfo/Idh/MocA family</fullName>
    </submittedName>
</protein>
<dbReference type="InterPro" id="IPR000683">
    <property type="entry name" value="Gfo/Idh/MocA-like_OxRdtase_N"/>
</dbReference>
<evidence type="ECO:0000313" key="3">
    <source>
        <dbReference type="EMBL" id="QCD46450.1"/>
    </source>
</evidence>
<dbReference type="Gene3D" id="3.30.360.10">
    <property type="entry name" value="Dihydrodipicolinate Reductase, domain 2"/>
    <property type="match status" value="1"/>
</dbReference>
<dbReference type="InterPro" id="IPR051450">
    <property type="entry name" value="Gfo/Idh/MocA_Oxidoreductases"/>
</dbReference>
<feature type="domain" description="GFO/IDH/MocA-like oxidoreductase" evidence="2">
    <location>
        <begin position="151"/>
        <end position="225"/>
    </location>
</feature>
<dbReference type="RefSeq" id="WP_004320426.1">
    <property type="nucleotide sequence ID" value="NZ_CP012543.1"/>
</dbReference>
<dbReference type="AlphaFoldDB" id="A0A6G5QLA7"/>
<gene>
    <name evidence="3" type="ORF">CRECT_0771</name>
</gene>
<name>A0A6G5QLA7_CAMRE</name>
<evidence type="ECO:0000313" key="4">
    <source>
        <dbReference type="Proteomes" id="UP000502377"/>
    </source>
</evidence>